<feature type="region of interest" description="Disordered" evidence="1">
    <location>
        <begin position="326"/>
        <end position="464"/>
    </location>
</feature>
<feature type="compositionally biased region" description="Basic and acidic residues" evidence="1">
    <location>
        <begin position="1062"/>
        <end position="1074"/>
    </location>
</feature>
<feature type="compositionally biased region" description="Basic and acidic residues" evidence="1">
    <location>
        <begin position="1041"/>
        <end position="1053"/>
    </location>
</feature>
<dbReference type="Proteomes" id="UP000266841">
    <property type="component" value="Unassembled WGS sequence"/>
</dbReference>
<feature type="compositionally biased region" description="Basic and acidic residues" evidence="1">
    <location>
        <begin position="368"/>
        <end position="439"/>
    </location>
</feature>
<proteinExistence type="predicted"/>
<feature type="compositionally biased region" description="Basic and acidic residues" evidence="1">
    <location>
        <begin position="451"/>
        <end position="464"/>
    </location>
</feature>
<keyword evidence="3" id="KW-1185">Reference proteome</keyword>
<name>K0R8Y7_THAOC</name>
<feature type="compositionally biased region" description="Basic and acidic residues" evidence="1">
    <location>
        <begin position="139"/>
        <end position="154"/>
    </location>
</feature>
<feature type="compositionally biased region" description="Polar residues" evidence="1">
    <location>
        <begin position="932"/>
        <end position="943"/>
    </location>
</feature>
<feature type="compositionally biased region" description="Basic and acidic residues" evidence="1">
    <location>
        <begin position="1095"/>
        <end position="1120"/>
    </location>
</feature>
<feature type="region of interest" description="Disordered" evidence="1">
    <location>
        <begin position="91"/>
        <end position="213"/>
    </location>
</feature>
<sequence>GVGIAGPPGVVPKHPERRNAAGRQPSIYIELNEAPERWERARTCPSIGTASWGILTPGAAEIGASVEWCATSHSANLATRSYRSVCRPSVISAVPEPPPRPSAPRKSIRKNQGPSLRPPSAADSIIAGAGTRVHPRLAQPEEMKKSFKDALPSRRRDRKSRTSSRRNNPSSNPAVAEASATARASAGAPAAGDASDADSSAEESRTGTVVDGTQLFYPPVKGCWLGDGNTLYGHQSPQDAATPLHRVRAGQESSSRERDEDDGEEEDLLMTQSQYCGSVVEGTQVQYPTLLGDRGKDIESRAAAEINTSGGDRDANREKYDEKTVNPVTHDGEQFDQPSDNQPPECTEKRIARQEEVFNPTFDEDQHDETQRQEREKRLQEELSRQRQHTIRLEREKDEHQMAMDRENKRQELSRKQQEHLELIEDQKRRRKHAEEGRARNNSSLSAKCAGHTERVTGLQGEKDRVEQCTKTVGVEPGSASSPVEKRNNVLCQPCKTPARSMAATSSDSEAHQPIRNELRQPVDGRQPLSTGEVPVVRNFHEKERSKRRKVKAHSDSAQYLLTVSDIDVCIKAFTSARSLAWNDPDEYSPNLDKTNLERLRTHLTALRSDGSAESHALKLVHPDDRVFSIFEHGLGVNHCNACFCCNDICLILNKLESVVENPRSGLPLRIEQKRELNESIDKLDCLASCIESVFNASDRDCQEPPIFSVDIHPEGGMTVLKLTKQFESSSDEVGMGDAKGTDQSTLPPYLQGLSEIVEQYASDRAWHSKAQLAAARRELAKLRKGSVRLQQSVFELEDRLEGAHPGITNKAVISQRDHFRRELDRKDAEIAELKERHRRELTELRIQRQLPADDSQSSSEGNKRKSAGSTGDHDGRRSKHYRTSSNSTSHPFDGAGGYDGVGQRSLSRRGQRAYCGSSQSKKSVRYDPSESVLSQLSPQIPRNISCERDQGGLSGTESEHKSKTGGKRLVVPLEFGHGRSRKLRSSSEPRSNSRGRGLGRREERSRSSSGGRIHEARDESAVRSPLSFLAGGNNSFVGDDGSRRGDDGDTRLPGRLSRRKSSSDHSLRERITEARNPYEPNANIRLASAPCGPERGDAWTKLDDTDDRYYGVKKREGGRKTGKNPPGGGKGKNVAPQSTPEGFWSLTFVDEK</sequence>
<protein>
    <recommendedName>
        <fullName evidence="4">DNA endonuclease activator Ctp1 C-terminal domain-containing protein</fullName>
    </recommendedName>
</protein>
<feature type="compositionally biased region" description="Basic and acidic residues" evidence="1">
    <location>
        <begin position="346"/>
        <end position="356"/>
    </location>
</feature>
<evidence type="ECO:0008006" key="4">
    <source>
        <dbReference type="Google" id="ProtNLM"/>
    </source>
</evidence>
<dbReference type="AlphaFoldDB" id="K0R8Y7"/>
<feature type="region of interest" description="Disordered" evidence="1">
    <location>
        <begin position="1"/>
        <end position="24"/>
    </location>
</feature>
<feature type="compositionally biased region" description="Low complexity" evidence="1">
    <location>
        <begin position="165"/>
        <end position="194"/>
    </location>
</feature>
<evidence type="ECO:0000313" key="2">
    <source>
        <dbReference type="EMBL" id="EJK45281.1"/>
    </source>
</evidence>
<dbReference type="eggNOG" id="ENOG502TB09">
    <property type="taxonomic scope" value="Eukaryota"/>
</dbReference>
<feature type="non-terminal residue" evidence="2">
    <location>
        <position position="1"/>
    </location>
</feature>
<feature type="region of interest" description="Disordered" evidence="1">
    <location>
        <begin position="843"/>
        <end position="1153"/>
    </location>
</feature>
<reference evidence="2 3" key="1">
    <citation type="journal article" date="2012" name="Genome Biol.">
        <title>Genome and low-iron response of an oceanic diatom adapted to chronic iron limitation.</title>
        <authorList>
            <person name="Lommer M."/>
            <person name="Specht M."/>
            <person name="Roy A.S."/>
            <person name="Kraemer L."/>
            <person name="Andreson R."/>
            <person name="Gutowska M.A."/>
            <person name="Wolf J."/>
            <person name="Bergner S.V."/>
            <person name="Schilhabel M.B."/>
            <person name="Klostermeier U.C."/>
            <person name="Beiko R.G."/>
            <person name="Rosenstiel P."/>
            <person name="Hippler M."/>
            <person name="Laroche J."/>
        </authorList>
    </citation>
    <scope>NUCLEOTIDE SEQUENCE [LARGE SCALE GENOMIC DNA]</scope>
    <source>
        <strain evidence="2 3">CCMP1005</strain>
    </source>
</reference>
<evidence type="ECO:0000256" key="1">
    <source>
        <dbReference type="SAM" id="MobiDB-lite"/>
    </source>
</evidence>
<feature type="region of interest" description="Disordered" evidence="1">
    <location>
        <begin position="234"/>
        <end position="269"/>
    </location>
</feature>
<gene>
    <name evidence="2" type="ORF">THAOC_36109</name>
</gene>
<organism evidence="2 3">
    <name type="scientific">Thalassiosira oceanica</name>
    <name type="common">Marine diatom</name>
    <dbReference type="NCBI Taxonomy" id="159749"/>
    <lineage>
        <taxon>Eukaryota</taxon>
        <taxon>Sar</taxon>
        <taxon>Stramenopiles</taxon>
        <taxon>Ochrophyta</taxon>
        <taxon>Bacillariophyta</taxon>
        <taxon>Coscinodiscophyceae</taxon>
        <taxon>Thalassiosirophycidae</taxon>
        <taxon>Thalassiosirales</taxon>
        <taxon>Thalassiosiraceae</taxon>
        <taxon>Thalassiosira</taxon>
    </lineage>
</organism>
<feature type="compositionally biased region" description="Acidic residues" evidence="1">
    <location>
        <begin position="259"/>
        <end position="268"/>
    </location>
</feature>
<feature type="compositionally biased region" description="Basic and acidic residues" evidence="1">
    <location>
        <begin position="1000"/>
        <end position="1022"/>
    </location>
</feature>
<accession>K0R8Y7</accession>
<evidence type="ECO:0000313" key="3">
    <source>
        <dbReference type="Proteomes" id="UP000266841"/>
    </source>
</evidence>
<dbReference type="EMBL" id="AGNL01048633">
    <property type="protein sequence ID" value="EJK45281.1"/>
    <property type="molecule type" value="Genomic_DNA"/>
</dbReference>
<feature type="compositionally biased region" description="Basic residues" evidence="1">
    <location>
        <begin position="155"/>
        <end position="164"/>
    </location>
</feature>
<comment type="caution">
    <text evidence="2">The sequence shown here is derived from an EMBL/GenBank/DDBJ whole genome shotgun (WGS) entry which is preliminary data.</text>
</comment>